<dbReference type="RefSeq" id="WP_380806320.1">
    <property type="nucleotide sequence ID" value="NZ_JBHSFZ010000058.1"/>
</dbReference>
<sequence>MRILILDEIVVKPGLAAQYRDAYRTRYMPGAERRGMRLDGAWQNPPAQDFDELETTLYYLWSVEDVGAWWTMRRSRLPDGLDERYEKHAWWQESDRMTVRRSRKFLTAQPEAGQ</sequence>
<organism evidence="1 2">
    <name type="scientific">Sphingobium tyrosinilyticum</name>
    <dbReference type="NCBI Taxonomy" id="2715436"/>
    <lineage>
        <taxon>Bacteria</taxon>
        <taxon>Pseudomonadati</taxon>
        <taxon>Pseudomonadota</taxon>
        <taxon>Alphaproteobacteria</taxon>
        <taxon>Sphingomonadales</taxon>
        <taxon>Sphingomonadaceae</taxon>
        <taxon>Sphingobium</taxon>
    </lineage>
</organism>
<accession>A0ABV9F1J2</accession>
<dbReference type="Proteomes" id="UP001595957">
    <property type="component" value="Unassembled WGS sequence"/>
</dbReference>
<evidence type="ECO:0000313" key="2">
    <source>
        <dbReference type="Proteomes" id="UP001595957"/>
    </source>
</evidence>
<evidence type="ECO:0000313" key="1">
    <source>
        <dbReference type="EMBL" id="MFC4595746.1"/>
    </source>
</evidence>
<evidence type="ECO:0008006" key="3">
    <source>
        <dbReference type="Google" id="ProtNLM"/>
    </source>
</evidence>
<keyword evidence="2" id="KW-1185">Reference proteome</keyword>
<dbReference type="Gene3D" id="3.30.70.100">
    <property type="match status" value="1"/>
</dbReference>
<proteinExistence type="predicted"/>
<name>A0ABV9F1J2_9SPHN</name>
<comment type="caution">
    <text evidence="1">The sequence shown here is derived from an EMBL/GenBank/DDBJ whole genome shotgun (WGS) entry which is preliminary data.</text>
</comment>
<protein>
    <recommendedName>
        <fullName evidence="3">NIPSNAP domain-containing protein</fullName>
    </recommendedName>
</protein>
<reference evidence="2" key="1">
    <citation type="journal article" date="2019" name="Int. J. Syst. Evol. Microbiol.">
        <title>The Global Catalogue of Microorganisms (GCM) 10K type strain sequencing project: providing services to taxonomists for standard genome sequencing and annotation.</title>
        <authorList>
            <consortium name="The Broad Institute Genomics Platform"/>
            <consortium name="The Broad Institute Genome Sequencing Center for Infectious Disease"/>
            <person name="Wu L."/>
            <person name="Ma J."/>
        </authorList>
    </citation>
    <scope>NUCLEOTIDE SEQUENCE [LARGE SCALE GENOMIC DNA]</scope>
    <source>
        <strain evidence="2">NBRC 103632</strain>
    </source>
</reference>
<dbReference type="EMBL" id="JBHSFZ010000058">
    <property type="protein sequence ID" value="MFC4595746.1"/>
    <property type="molecule type" value="Genomic_DNA"/>
</dbReference>
<gene>
    <name evidence="1" type="ORF">ACFO3E_16420</name>
</gene>